<dbReference type="AlphaFoldDB" id="A0ABD1KG19"/>
<reference evidence="4 5" key="1">
    <citation type="submission" date="2024-09" db="EMBL/GenBank/DDBJ databases">
        <title>A chromosome-level genome assembly of Gray's grenadier anchovy, Coilia grayii.</title>
        <authorList>
            <person name="Fu Z."/>
        </authorList>
    </citation>
    <scope>NUCLEOTIDE SEQUENCE [LARGE SCALE GENOMIC DNA]</scope>
    <source>
        <strain evidence="4">G4</strain>
        <tissue evidence="4">Muscle</tissue>
    </source>
</reference>
<evidence type="ECO:0000313" key="4">
    <source>
        <dbReference type="EMBL" id="KAL2098018.1"/>
    </source>
</evidence>
<feature type="transmembrane region" description="Helical" evidence="1">
    <location>
        <begin position="137"/>
        <end position="160"/>
    </location>
</feature>
<keyword evidence="1" id="KW-1133">Transmembrane helix</keyword>
<feature type="signal peptide" evidence="2">
    <location>
        <begin position="1"/>
        <end position="18"/>
    </location>
</feature>
<name>A0ABD1KG19_9TELE</name>
<organism evidence="4 5">
    <name type="scientific">Coilia grayii</name>
    <name type="common">Gray's grenadier anchovy</name>
    <dbReference type="NCBI Taxonomy" id="363190"/>
    <lineage>
        <taxon>Eukaryota</taxon>
        <taxon>Metazoa</taxon>
        <taxon>Chordata</taxon>
        <taxon>Craniata</taxon>
        <taxon>Vertebrata</taxon>
        <taxon>Euteleostomi</taxon>
        <taxon>Actinopterygii</taxon>
        <taxon>Neopterygii</taxon>
        <taxon>Teleostei</taxon>
        <taxon>Clupei</taxon>
        <taxon>Clupeiformes</taxon>
        <taxon>Clupeoidei</taxon>
        <taxon>Engraulidae</taxon>
        <taxon>Coilinae</taxon>
        <taxon>Coilia</taxon>
    </lineage>
</organism>
<accession>A0ABD1KG19</accession>
<protein>
    <recommendedName>
        <fullName evidence="3">Ig-like domain-containing protein</fullName>
    </recommendedName>
</protein>
<keyword evidence="2" id="KW-0732">Signal</keyword>
<feature type="domain" description="Ig-like" evidence="3">
    <location>
        <begin position="49"/>
        <end position="129"/>
    </location>
</feature>
<dbReference type="Gene3D" id="2.60.40.10">
    <property type="entry name" value="Immunoglobulins"/>
    <property type="match status" value="1"/>
</dbReference>
<keyword evidence="1" id="KW-0472">Membrane</keyword>
<evidence type="ECO:0000313" key="5">
    <source>
        <dbReference type="Proteomes" id="UP001591681"/>
    </source>
</evidence>
<comment type="caution">
    <text evidence="4">The sequence shown here is derived from an EMBL/GenBank/DDBJ whole genome shotgun (WGS) entry which is preliminary data.</text>
</comment>
<keyword evidence="5" id="KW-1185">Reference proteome</keyword>
<dbReference type="InterPro" id="IPR036179">
    <property type="entry name" value="Ig-like_dom_sf"/>
</dbReference>
<keyword evidence="1" id="KW-0812">Transmembrane</keyword>
<dbReference type="PROSITE" id="PS50835">
    <property type="entry name" value="IG_LIKE"/>
    <property type="match status" value="1"/>
</dbReference>
<proteinExistence type="predicted"/>
<sequence>MQMLTVFFSFLFFTKGVAVDVNQTVRLKEETVTLHTNILKQHYTQVNSPTIRRGHSDSAAQCVVVCSVRNGGAVMLSWYSGIDLLNQTSSSDITVNPSVYLLTEHGNNGTYSCVASNPVSNVTVQVNISDVCDQDSVLLQVIGGVCLILLLGLLLVALYFTYKALTAIKFEVHHSVEEINYADVNIQGHPFKSNIEVTRETTSEIESLVQCPEDHTVLYSDVKSF</sequence>
<gene>
    <name evidence="4" type="ORF">ACEWY4_007225</name>
</gene>
<evidence type="ECO:0000256" key="2">
    <source>
        <dbReference type="SAM" id="SignalP"/>
    </source>
</evidence>
<evidence type="ECO:0000256" key="1">
    <source>
        <dbReference type="SAM" id="Phobius"/>
    </source>
</evidence>
<dbReference type="EMBL" id="JBHFQA010000006">
    <property type="protein sequence ID" value="KAL2098018.1"/>
    <property type="molecule type" value="Genomic_DNA"/>
</dbReference>
<dbReference type="InterPro" id="IPR013783">
    <property type="entry name" value="Ig-like_fold"/>
</dbReference>
<feature type="chain" id="PRO_5044746632" description="Ig-like domain-containing protein" evidence="2">
    <location>
        <begin position="19"/>
        <end position="225"/>
    </location>
</feature>
<dbReference type="SUPFAM" id="SSF48726">
    <property type="entry name" value="Immunoglobulin"/>
    <property type="match status" value="1"/>
</dbReference>
<evidence type="ECO:0000259" key="3">
    <source>
        <dbReference type="PROSITE" id="PS50835"/>
    </source>
</evidence>
<dbReference type="InterPro" id="IPR007110">
    <property type="entry name" value="Ig-like_dom"/>
</dbReference>
<dbReference type="Proteomes" id="UP001591681">
    <property type="component" value="Unassembled WGS sequence"/>
</dbReference>